<dbReference type="EMBL" id="CM056801">
    <property type="protein sequence ID" value="KAJ8708770.1"/>
    <property type="molecule type" value="Genomic_DNA"/>
</dbReference>
<accession>A0ACC2Q9C4</accession>
<protein>
    <submittedName>
        <fullName evidence="1">Uncharacterized protein</fullName>
    </submittedName>
</protein>
<keyword evidence="2" id="KW-1185">Reference proteome</keyword>
<gene>
    <name evidence="1" type="ORF">PYW08_010152</name>
</gene>
<organism evidence="1 2">
    <name type="scientific">Mythimna loreyi</name>
    <dbReference type="NCBI Taxonomy" id="667449"/>
    <lineage>
        <taxon>Eukaryota</taxon>
        <taxon>Metazoa</taxon>
        <taxon>Ecdysozoa</taxon>
        <taxon>Arthropoda</taxon>
        <taxon>Hexapoda</taxon>
        <taxon>Insecta</taxon>
        <taxon>Pterygota</taxon>
        <taxon>Neoptera</taxon>
        <taxon>Endopterygota</taxon>
        <taxon>Lepidoptera</taxon>
        <taxon>Glossata</taxon>
        <taxon>Ditrysia</taxon>
        <taxon>Noctuoidea</taxon>
        <taxon>Noctuidae</taxon>
        <taxon>Noctuinae</taxon>
        <taxon>Hadenini</taxon>
        <taxon>Mythimna</taxon>
    </lineage>
</organism>
<evidence type="ECO:0000313" key="2">
    <source>
        <dbReference type="Proteomes" id="UP001231649"/>
    </source>
</evidence>
<reference evidence="1" key="1">
    <citation type="submission" date="2023-03" db="EMBL/GenBank/DDBJ databases">
        <title>Chromosome-level genomes of two armyworms, Mythimna separata and Mythimna loreyi, provide insights into the biosynthesis and reception of sex pheromones.</title>
        <authorList>
            <person name="Zhao H."/>
        </authorList>
    </citation>
    <scope>NUCLEOTIDE SEQUENCE</scope>
    <source>
        <strain evidence="1">BeijingLab</strain>
    </source>
</reference>
<comment type="caution">
    <text evidence="1">The sequence shown here is derived from an EMBL/GenBank/DDBJ whole genome shotgun (WGS) entry which is preliminary data.</text>
</comment>
<evidence type="ECO:0000313" key="1">
    <source>
        <dbReference type="EMBL" id="KAJ8708770.1"/>
    </source>
</evidence>
<proteinExistence type="predicted"/>
<name>A0ACC2Q9C4_9NEOP</name>
<sequence>MAQKALETCVRDMQKLLSFLAEKVTALECKIDDQSAIIAKQTGLIAELISTSEGKPPNCVSTSAQAQQAVQRPLRQARLNKISNTATRSSKAAGQGTVVSKSLSASKVNNMSNEDAPKTPEPNRVDVNNLTNSGSPINNGSVAMKPKVITEAGSNQVVDKPSVNKENEDQWKIVNRRRRARRVVTGTGKTDDELLTVERTRYIQAWSFRPETTEQSVLNYLNKIQQCEEYYVEKSDIKSDKHAVFVIGFPESLYERFSSPTAWPPRVKVSDWFRVRPREERGSGNKTGV</sequence>
<dbReference type="Proteomes" id="UP001231649">
    <property type="component" value="Chromosome 25"/>
</dbReference>